<keyword evidence="4" id="KW-1185">Reference proteome</keyword>
<gene>
    <name evidence="3" type="ORF">CBF35_13190</name>
</gene>
<keyword evidence="2" id="KW-0732">Signal</keyword>
<reference evidence="3 4" key="1">
    <citation type="submission" date="2017-05" db="EMBL/GenBank/DDBJ databases">
        <title>Vagococcus spp. assemblies.</title>
        <authorList>
            <person name="Gulvik C.A."/>
        </authorList>
    </citation>
    <scope>NUCLEOTIDE SEQUENCE [LARGE SCALE GENOMIC DNA]</scope>
    <source>
        <strain evidence="3 4">NCFB 2777</strain>
    </source>
</reference>
<dbReference type="GeneID" id="98569300"/>
<dbReference type="EMBL" id="NGJU01000023">
    <property type="protein sequence ID" value="RST92401.1"/>
    <property type="molecule type" value="Genomic_DNA"/>
</dbReference>
<sequence>MKKNLLLLISFLLLITLSGCSHTKEPKTQAKTTTTSSQLERPTKPEITYLGGNEFRIVNQSETNYDIELVSYEVKEADTWLFMEETNFSYLESMAERQAAEKEPTDGPQTKSLLAWETHIDASCDDIYMNHFTIDPQKDYRISTYFVPLLPNSSGNNLPLEKVVTEIKAEN</sequence>
<accession>A0A429ZFA9</accession>
<proteinExistence type="predicted"/>
<dbReference type="PROSITE" id="PS51257">
    <property type="entry name" value="PROKAR_LIPOPROTEIN"/>
    <property type="match status" value="1"/>
</dbReference>
<comment type="caution">
    <text evidence="3">The sequence shown here is derived from an EMBL/GenBank/DDBJ whole genome shotgun (WGS) entry which is preliminary data.</text>
</comment>
<protein>
    <recommendedName>
        <fullName evidence="5">DUF5067 domain-containing protein</fullName>
    </recommendedName>
</protein>
<evidence type="ECO:0000256" key="2">
    <source>
        <dbReference type="SAM" id="SignalP"/>
    </source>
</evidence>
<evidence type="ECO:0008006" key="5">
    <source>
        <dbReference type="Google" id="ProtNLM"/>
    </source>
</evidence>
<dbReference type="RefSeq" id="WP_126781903.1">
    <property type="nucleotide sequence ID" value="NZ_NGJU01000023.1"/>
</dbReference>
<feature type="signal peptide" evidence="2">
    <location>
        <begin position="1"/>
        <end position="23"/>
    </location>
</feature>
<evidence type="ECO:0000313" key="3">
    <source>
        <dbReference type="EMBL" id="RST92401.1"/>
    </source>
</evidence>
<feature type="chain" id="PRO_5019134421" description="DUF5067 domain-containing protein" evidence="2">
    <location>
        <begin position="24"/>
        <end position="171"/>
    </location>
</feature>
<dbReference type="AlphaFoldDB" id="A0A429ZFA9"/>
<evidence type="ECO:0000313" key="4">
    <source>
        <dbReference type="Proteomes" id="UP000287239"/>
    </source>
</evidence>
<name>A0A429ZFA9_9ENTE</name>
<evidence type="ECO:0000256" key="1">
    <source>
        <dbReference type="SAM" id="MobiDB-lite"/>
    </source>
</evidence>
<feature type="region of interest" description="Disordered" evidence="1">
    <location>
        <begin position="24"/>
        <end position="43"/>
    </location>
</feature>
<organism evidence="3 4">
    <name type="scientific">Vagococcus salmoninarum</name>
    <dbReference type="NCBI Taxonomy" id="2739"/>
    <lineage>
        <taxon>Bacteria</taxon>
        <taxon>Bacillati</taxon>
        <taxon>Bacillota</taxon>
        <taxon>Bacilli</taxon>
        <taxon>Lactobacillales</taxon>
        <taxon>Enterococcaceae</taxon>
        <taxon>Vagococcus</taxon>
    </lineage>
</organism>
<dbReference type="Proteomes" id="UP000287239">
    <property type="component" value="Unassembled WGS sequence"/>
</dbReference>